<reference evidence="1" key="1">
    <citation type="submission" date="2014-11" db="EMBL/GenBank/DDBJ databases">
        <authorList>
            <person name="Amaro Gonzalez C."/>
        </authorList>
    </citation>
    <scope>NUCLEOTIDE SEQUENCE</scope>
</reference>
<dbReference type="AlphaFoldDB" id="A0A0E9TE77"/>
<dbReference type="EMBL" id="GBXM01056588">
    <property type="protein sequence ID" value="JAH51989.1"/>
    <property type="molecule type" value="Transcribed_RNA"/>
</dbReference>
<organism evidence="1">
    <name type="scientific">Anguilla anguilla</name>
    <name type="common">European freshwater eel</name>
    <name type="synonym">Muraena anguilla</name>
    <dbReference type="NCBI Taxonomy" id="7936"/>
    <lineage>
        <taxon>Eukaryota</taxon>
        <taxon>Metazoa</taxon>
        <taxon>Chordata</taxon>
        <taxon>Craniata</taxon>
        <taxon>Vertebrata</taxon>
        <taxon>Euteleostomi</taxon>
        <taxon>Actinopterygii</taxon>
        <taxon>Neopterygii</taxon>
        <taxon>Teleostei</taxon>
        <taxon>Anguilliformes</taxon>
        <taxon>Anguillidae</taxon>
        <taxon>Anguilla</taxon>
    </lineage>
</organism>
<reference evidence="1" key="2">
    <citation type="journal article" date="2015" name="Fish Shellfish Immunol.">
        <title>Early steps in the European eel (Anguilla anguilla)-Vibrio vulnificus interaction in the gills: Role of the RtxA13 toxin.</title>
        <authorList>
            <person name="Callol A."/>
            <person name="Pajuelo D."/>
            <person name="Ebbesson L."/>
            <person name="Teles M."/>
            <person name="MacKenzie S."/>
            <person name="Amaro C."/>
        </authorList>
    </citation>
    <scope>NUCLEOTIDE SEQUENCE</scope>
</reference>
<sequence length="75" mass="8968">MRVLYKNRNLFKFVSHPLSTSVISMFYLDTHFTLASIFKTIHTEKIPSTLYMLYSTTNTKNYYKGLHHRPPFIHK</sequence>
<evidence type="ECO:0000313" key="1">
    <source>
        <dbReference type="EMBL" id="JAH51989.1"/>
    </source>
</evidence>
<accession>A0A0E9TE77</accession>
<proteinExistence type="predicted"/>
<protein>
    <submittedName>
        <fullName evidence="1">Uncharacterized protein</fullName>
    </submittedName>
</protein>
<name>A0A0E9TE77_ANGAN</name>